<dbReference type="EMBL" id="JBHSFG010000005">
    <property type="protein sequence ID" value="MFC4463501.1"/>
    <property type="molecule type" value="Genomic_DNA"/>
</dbReference>
<evidence type="ECO:0000256" key="1">
    <source>
        <dbReference type="ARBA" id="ARBA00023015"/>
    </source>
</evidence>
<evidence type="ECO:0000259" key="4">
    <source>
        <dbReference type="PROSITE" id="PS50987"/>
    </source>
</evidence>
<dbReference type="SUPFAM" id="SSF46785">
    <property type="entry name" value="Winged helix' DNA-binding domain"/>
    <property type="match status" value="1"/>
</dbReference>
<dbReference type="CDD" id="cd00090">
    <property type="entry name" value="HTH_ARSR"/>
    <property type="match status" value="1"/>
</dbReference>
<accession>A0ABV8YJZ0</accession>
<dbReference type="PRINTS" id="PR00778">
    <property type="entry name" value="HTHARSR"/>
</dbReference>
<dbReference type="InterPro" id="IPR036390">
    <property type="entry name" value="WH_DNA-bd_sf"/>
</dbReference>
<dbReference type="InterPro" id="IPR045981">
    <property type="entry name" value="DUF5937"/>
</dbReference>
<dbReference type="SMART" id="SM00418">
    <property type="entry name" value="HTH_ARSR"/>
    <property type="match status" value="1"/>
</dbReference>
<dbReference type="PANTHER" id="PTHR33154">
    <property type="entry name" value="TRANSCRIPTIONAL REGULATOR, ARSR FAMILY"/>
    <property type="match status" value="1"/>
</dbReference>
<gene>
    <name evidence="5" type="ORF">ACFPH6_02565</name>
</gene>
<dbReference type="InterPro" id="IPR051081">
    <property type="entry name" value="HTH_MetalResp_TranReg"/>
</dbReference>
<evidence type="ECO:0000313" key="5">
    <source>
        <dbReference type="EMBL" id="MFC4463501.1"/>
    </source>
</evidence>
<evidence type="ECO:0000313" key="6">
    <source>
        <dbReference type="Proteomes" id="UP001596012"/>
    </source>
</evidence>
<dbReference type="PROSITE" id="PS50987">
    <property type="entry name" value="HTH_ARSR_2"/>
    <property type="match status" value="1"/>
</dbReference>
<comment type="caution">
    <text evidence="5">The sequence shown here is derived from an EMBL/GenBank/DDBJ whole genome shotgun (WGS) entry which is preliminary data.</text>
</comment>
<dbReference type="InterPro" id="IPR036388">
    <property type="entry name" value="WH-like_DNA-bd_sf"/>
</dbReference>
<keyword evidence="2" id="KW-0238">DNA-binding</keyword>
<keyword evidence="6" id="KW-1185">Reference proteome</keyword>
<feature type="domain" description="HTH arsR-type" evidence="4">
    <location>
        <begin position="286"/>
        <end position="378"/>
    </location>
</feature>
<dbReference type="InterPro" id="IPR011991">
    <property type="entry name" value="ArsR-like_HTH"/>
</dbReference>
<sequence length="378" mass="40872">MSIVLDLGGLGPADLAVGPSALSELMASLHVLAEPEHHPEAAGWAARAAAAGPELHDELSVFAPLWARYRCRLFFPRTLPIAANLDEELSAIAALPAEDFLELVAPGALGTNALPVPPARELRAGTVAAEDFVRRCLRRSYARGELARQLVAAPLELRDRLLAVLRAADTAFFAEDWSTLRPALEDHAREVRRRLAVLPLGAPPAGGTSISLRSPADVLTELLPTAARVGPGERVRLDKLQIDEVKVAPRPLVLVPSARVWPHLTVKNEHPSCVVVQYAARGTTPAGQLTLRDLHHRLMALTSPARMELCRHLLGEPITTSELAARLGSSEPQVSRALRTLREAGLVRSTRDGKLVRHRLATDVIQRLGHDVLSTVAR</sequence>
<proteinExistence type="predicted"/>
<dbReference type="Gene3D" id="1.10.10.10">
    <property type="entry name" value="Winged helix-like DNA-binding domain superfamily/Winged helix DNA-binding domain"/>
    <property type="match status" value="1"/>
</dbReference>
<name>A0ABV8YJZ0_9ACTN</name>
<reference evidence="6" key="1">
    <citation type="journal article" date="2019" name="Int. J. Syst. Evol. Microbiol.">
        <title>The Global Catalogue of Microorganisms (GCM) 10K type strain sequencing project: providing services to taxonomists for standard genome sequencing and annotation.</title>
        <authorList>
            <consortium name="The Broad Institute Genomics Platform"/>
            <consortium name="The Broad Institute Genome Sequencing Center for Infectious Disease"/>
            <person name="Wu L."/>
            <person name="Ma J."/>
        </authorList>
    </citation>
    <scope>NUCLEOTIDE SEQUENCE [LARGE SCALE GENOMIC DNA]</scope>
    <source>
        <strain evidence="6">DT43</strain>
    </source>
</reference>
<keyword evidence="3" id="KW-0804">Transcription</keyword>
<dbReference type="Pfam" id="PF19361">
    <property type="entry name" value="DUF5937"/>
    <property type="match status" value="1"/>
</dbReference>
<protein>
    <submittedName>
        <fullName evidence="5">DUF5937 family protein</fullName>
    </submittedName>
</protein>
<dbReference type="RefSeq" id="WP_386336793.1">
    <property type="nucleotide sequence ID" value="NZ_JBHSFG010000005.1"/>
</dbReference>
<keyword evidence="1" id="KW-0805">Transcription regulation</keyword>
<dbReference type="Proteomes" id="UP001596012">
    <property type="component" value="Unassembled WGS sequence"/>
</dbReference>
<organism evidence="5 6">
    <name type="scientific">Streptomyces xiangluensis</name>
    <dbReference type="NCBI Taxonomy" id="2665720"/>
    <lineage>
        <taxon>Bacteria</taxon>
        <taxon>Bacillati</taxon>
        <taxon>Actinomycetota</taxon>
        <taxon>Actinomycetes</taxon>
        <taxon>Kitasatosporales</taxon>
        <taxon>Streptomycetaceae</taxon>
        <taxon>Streptomyces</taxon>
    </lineage>
</organism>
<evidence type="ECO:0000256" key="3">
    <source>
        <dbReference type="ARBA" id="ARBA00023163"/>
    </source>
</evidence>
<dbReference type="PANTHER" id="PTHR33154:SF33">
    <property type="entry name" value="TRANSCRIPTIONAL REPRESSOR SDPR"/>
    <property type="match status" value="1"/>
</dbReference>
<evidence type="ECO:0000256" key="2">
    <source>
        <dbReference type="ARBA" id="ARBA00023125"/>
    </source>
</evidence>
<dbReference type="Pfam" id="PF12840">
    <property type="entry name" value="HTH_20"/>
    <property type="match status" value="1"/>
</dbReference>
<dbReference type="InterPro" id="IPR001845">
    <property type="entry name" value="HTH_ArsR_DNA-bd_dom"/>
</dbReference>